<evidence type="ECO:0000313" key="3">
    <source>
        <dbReference type="Proteomes" id="UP000041254"/>
    </source>
</evidence>
<feature type="region of interest" description="Disordered" evidence="1">
    <location>
        <begin position="116"/>
        <end position="201"/>
    </location>
</feature>
<organism evidence="2 3">
    <name type="scientific">Vitrella brassicaformis (strain CCMP3155)</name>
    <dbReference type="NCBI Taxonomy" id="1169540"/>
    <lineage>
        <taxon>Eukaryota</taxon>
        <taxon>Sar</taxon>
        <taxon>Alveolata</taxon>
        <taxon>Colpodellida</taxon>
        <taxon>Vitrellaceae</taxon>
        <taxon>Vitrella</taxon>
    </lineage>
</organism>
<accession>A0A0G4FJ50</accession>
<proteinExistence type="predicted"/>
<dbReference type="EMBL" id="CDMY01000447">
    <property type="protein sequence ID" value="CEM13805.1"/>
    <property type="molecule type" value="Genomic_DNA"/>
</dbReference>
<evidence type="ECO:0000313" key="2">
    <source>
        <dbReference type="EMBL" id="CEM13805.1"/>
    </source>
</evidence>
<dbReference type="InParanoid" id="A0A0G4FJ50"/>
<feature type="region of interest" description="Disordered" evidence="1">
    <location>
        <begin position="299"/>
        <end position="341"/>
    </location>
</feature>
<name>A0A0G4FJ50_VITBC</name>
<feature type="region of interest" description="Disordered" evidence="1">
    <location>
        <begin position="82"/>
        <end position="103"/>
    </location>
</feature>
<evidence type="ECO:0000256" key="1">
    <source>
        <dbReference type="SAM" id="MobiDB-lite"/>
    </source>
</evidence>
<feature type="compositionally biased region" description="Polar residues" evidence="1">
    <location>
        <begin position="163"/>
        <end position="182"/>
    </location>
</feature>
<keyword evidence="3" id="KW-1185">Reference proteome</keyword>
<feature type="compositionally biased region" description="Low complexity" evidence="1">
    <location>
        <begin position="330"/>
        <end position="339"/>
    </location>
</feature>
<feature type="compositionally biased region" description="Basic and acidic residues" evidence="1">
    <location>
        <begin position="83"/>
        <end position="94"/>
    </location>
</feature>
<feature type="compositionally biased region" description="Low complexity" evidence="1">
    <location>
        <begin position="150"/>
        <end position="162"/>
    </location>
</feature>
<protein>
    <submittedName>
        <fullName evidence="2">Uncharacterized protein</fullName>
    </submittedName>
</protein>
<feature type="compositionally biased region" description="Basic and acidic residues" evidence="1">
    <location>
        <begin position="355"/>
        <end position="369"/>
    </location>
</feature>
<dbReference type="Proteomes" id="UP000041254">
    <property type="component" value="Unassembled WGS sequence"/>
</dbReference>
<dbReference type="AlphaFoldDB" id="A0A0G4FJ50"/>
<sequence>MRTYLGVPSRLPSTRSLKQLAACEHIVNKLHHETEAYLQVLTELRGNLLDESNQVRMSHLALSSSRPVSRCRERLDLPAPAVLKREQRSSREAEPLALPDKPPLLAVKDEAALQTAIPSQVTDKDAKPSHPISTRFQDASPAPEPIAGLSRAISRRASISRSPTGASSSPTSRRATISSPSSRKAAIRSRQGLDKKSSRIRGSATKELQQLAELAVEYERVSRDLLPVYERARQQHARYLQSIYQERHYFNPISGEIEPRPQKAAAPTQVVSETTASANGAASLRAAITAKRYAAKQKALRKERKAAETKAGRGTPVRQRTRETQPAVTSRSESSASSATGDELVVLEGRLALMRDETASPHPARREESPTLDMADDDEEPDIKAKRVAFERLDKSASKMIAILQRQMSEKKSLPGYGRQGNLRVALIEQKPEYLSQRRFLSKLPIASNVFDEERKQERPMTAPINGRMLCGLA</sequence>
<dbReference type="VEuPathDB" id="CryptoDB:Vbra_15603"/>
<gene>
    <name evidence="2" type="ORF">Vbra_15603</name>
</gene>
<reference evidence="2 3" key="1">
    <citation type="submission" date="2014-11" db="EMBL/GenBank/DDBJ databases">
        <authorList>
            <person name="Zhu J."/>
            <person name="Qi W."/>
            <person name="Song R."/>
        </authorList>
    </citation>
    <scope>NUCLEOTIDE SEQUENCE [LARGE SCALE GENOMIC DNA]</scope>
</reference>
<feature type="region of interest" description="Disordered" evidence="1">
    <location>
        <begin position="355"/>
        <end position="378"/>
    </location>
</feature>